<comment type="caution">
    <text evidence="7">The sequence shown here is derived from an EMBL/GenBank/DDBJ whole genome shotgun (WGS) entry which is preliminary data.</text>
</comment>
<dbReference type="GO" id="GO:0022857">
    <property type="term" value="F:transmembrane transporter activity"/>
    <property type="evidence" value="ECO:0007669"/>
    <property type="project" value="InterPro"/>
</dbReference>
<keyword evidence="8" id="KW-1185">Reference proteome</keyword>
<dbReference type="PANTHER" id="PTHR47089:SF1">
    <property type="entry name" value="GUANOSINE ABC TRANSPORTER PERMEASE PROTEIN NUPP"/>
    <property type="match status" value="1"/>
</dbReference>
<evidence type="ECO:0000256" key="2">
    <source>
        <dbReference type="ARBA" id="ARBA00022475"/>
    </source>
</evidence>
<dbReference type="PANTHER" id="PTHR47089">
    <property type="entry name" value="ABC TRANSPORTER, PERMEASE PROTEIN"/>
    <property type="match status" value="1"/>
</dbReference>
<feature type="transmembrane region" description="Helical" evidence="6">
    <location>
        <begin position="248"/>
        <end position="270"/>
    </location>
</feature>
<dbReference type="AlphaFoldDB" id="A0A3M7ZYW4"/>
<evidence type="ECO:0000313" key="8">
    <source>
        <dbReference type="Proteomes" id="UP000275048"/>
    </source>
</evidence>
<keyword evidence="4 6" id="KW-1133">Transmembrane helix</keyword>
<evidence type="ECO:0000256" key="5">
    <source>
        <dbReference type="ARBA" id="ARBA00023136"/>
    </source>
</evidence>
<protein>
    <submittedName>
        <fullName evidence="7">ABC transporter permease</fullName>
    </submittedName>
</protein>
<keyword evidence="2" id="KW-1003">Cell membrane</keyword>
<evidence type="ECO:0000256" key="4">
    <source>
        <dbReference type="ARBA" id="ARBA00022989"/>
    </source>
</evidence>
<proteinExistence type="predicted"/>
<dbReference type="GO" id="GO:0005886">
    <property type="term" value="C:plasma membrane"/>
    <property type="evidence" value="ECO:0007669"/>
    <property type="project" value="UniProtKB-SubCell"/>
</dbReference>
<feature type="transmembrane region" description="Helical" evidence="6">
    <location>
        <begin position="201"/>
        <end position="227"/>
    </location>
</feature>
<gene>
    <name evidence="7" type="ORF">EDM22_17755</name>
</gene>
<organism evidence="7 8">
    <name type="scientific">Agromyces tardus</name>
    <dbReference type="NCBI Taxonomy" id="2583849"/>
    <lineage>
        <taxon>Bacteria</taxon>
        <taxon>Bacillati</taxon>
        <taxon>Actinomycetota</taxon>
        <taxon>Actinomycetes</taxon>
        <taxon>Micrococcales</taxon>
        <taxon>Microbacteriaceae</taxon>
        <taxon>Agromyces</taxon>
    </lineage>
</organism>
<feature type="transmembrane region" description="Helical" evidence="6">
    <location>
        <begin position="31"/>
        <end position="51"/>
    </location>
</feature>
<dbReference type="CDD" id="cd06580">
    <property type="entry name" value="TM_PBP1_transp_TpRbsC_like"/>
    <property type="match status" value="1"/>
</dbReference>
<evidence type="ECO:0000256" key="3">
    <source>
        <dbReference type="ARBA" id="ARBA00022692"/>
    </source>
</evidence>
<sequence>MTTLLDPTPSLVEPGERPDRRAAALRATGRWAAAIGGALVIFSALLLLRGANPLEALGDMWVSTFLRGRSLAEILNVMAPITLAALAVLVPARAGLTNVGGEGQLMLGAIAAGGTALALDQQLPGPLVLVLALVAGGVAGAAWAGVAAILRLRFQVDEAVSTLLLNFIALDLLLFLIYQPWRESAAGQPTTRELADAAKMPVITGTVINVGIIVALAATVVVILVLGRTRWGFRLSVVGGNAEAARRAGMNVAGLVISALIVGGLLAGLAGAIQFTGIEYKLRAGFGLQIGYLGFLASWLARHRPLPVLLASFVLAALAIAGDSLQLDAQLPAASVNILTALILAAVLGWTTVKARRA</sequence>
<dbReference type="Proteomes" id="UP000275048">
    <property type="component" value="Unassembled WGS sequence"/>
</dbReference>
<feature type="transmembrane region" description="Helical" evidence="6">
    <location>
        <begin position="282"/>
        <end position="301"/>
    </location>
</feature>
<evidence type="ECO:0000256" key="1">
    <source>
        <dbReference type="ARBA" id="ARBA00004651"/>
    </source>
</evidence>
<keyword evidence="3 6" id="KW-0812">Transmembrane</keyword>
<feature type="transmembrane region" description="Helical" evidence="6">
    <location>
        <begin position="127"/>
        <end position="150"/>
    </location>
</feature>
<comment type="subcellular location">
    <subcellularLocation>
        <location evidence="1">Cell membrane</location>
        <topology evidence="1">Multi-pass membrane protein</topology>
    </subcellularLocation>
</comment>
<feature type="transmembrane region" description="Helical" evidence="6">
    <location>
        <begin position="333"/>
        <end position="353"/>
    </location>
</feature>
<evidence type="ECO:0000256" key="6">
    <source>
        <dbReference type="SAM" id="Phobius"/>
    </source>
</evidence>
<evidence type="ECO:0000313" key="7">
    <source>
        <dbReference type="EMBL" id="RNB44188.1"/>
    </source>
</evidence>
<dbReference type="EMBL" id="RHHB01000062">
    <property type="protein sequence ID" value="RNB44188.1"/>
    <property type="molecule type" value="Genomic_DNA"/>
</dbReference>
<keyword evidence="5 6" id="KW-0472">Membrane</keyword>
<dbReference type="Pfam" id="PF02653">
    <property type="entry name" value="BPD_transp_2"/>
    <property type="match status" value="1"/>
</dbReference>
<reference evidence="7 8" key="1">
    <citation type="submission" date="2018-10" db="EMBL/GenBank/DDBJ databases">
        <title>Isolation, diversity and antibacterial activity of antinobacteria from the wheat rhizosphere soil.</title>
        <authorList>
            <person name="Sun T."/>
        </authorList>
    </citation>
    <scope>NUCLEOTIDE SEQUENCE [LARGE SCALE GENOMIC DNA]</scope>
    <source>
        <strain evidence="7 8">SJ-23</strain>
    </source>
</reference>
<dbReference type="OrthoDB" id="45037at2"/>
<dbReference type="InterPro" id="IPR001851">
    <property type="entry name" value="ABC_transp_permease"/>
</dbReference>
<feature type="transmembrane region" description="Helical" evidence="6">
    <location>
        <begin position="162"/>
        <end position="181"/>
    </location>
</feature>
<feature type="transmembrane region" description="Helical" evidence="6">
    <location>
        <begin position="71"/>
        <end position="92"/>
    </location>
</feature>
<accession>A0A3M7ZYW4</accession>
<name>A0A3M7ZYW4_9MICO</name>
<feature type="transmembrane region" description="Helical" evidence="6">
    <location>
        <begin position="308"/>
        <end position="327"/>
    </location>
</feature>
<dbReference type="RefSeq" id="WP_122938414.1">
    <property type="nucleotide sequence ID" value="NZ_JBHSNT010000062.1"/>
</dbReference>